<dbReference type="EMBL" id="CACVKT020001750">
    <property type="protein sequence ID" value="CAC5371236.1"/>
    <property type="molecule type" value="Genomic_DNA"/>
</dbReference>
<dbReference type="Gene3D" id="3.40.190.10">
    <property type="entry name" value="Periplasmic binding protein-like II"/>
    <property type="match status" value="2"/>
</dbReference>
<evidence type="ECO:0000259" key="9">
    <source>
        <dbReference type="SMART" id="SM00079"/>
    </source>
</evidence>
<dbReference type="GO" id="GO:0005886">
    <property type="term" value="C:plasma membrane"/>
    <property type="evidence" value="ECO:0007669"/>
    <property type="project" value="UniProtKB-SubCell"/>
</dbReference>
<feature type="domain" description="Ionotropic glutamate receptor C-terminal" evidence="9">
    <location>
        <begin position="381"/>
        <end position="601"/>
    </location>
</feature>
<dbReference type="OrthoDB" id="6133748at2759"/>
<dbReference type="Pfam" id="PF00060">
    <property type="entry name" value="Lig_chan"/>
    <property type="match status" value="1"/>
</dbReference>
<evidence type="ECO:0000256" key="4">
    <source>
        <dbReference type="ARBA" id="ARBA00022989"/>
    </source>
</evidence>
<evidence type="ECO:0000256" key="5">
    <source>
        <dbReference type="ARBA" id="ARBA00023136"/>
    </source>
</evidence>
<dbReference type="InterPro" id="IPR001320">
    <property type="entry name" value="Iontro_rcpt_C"/>
</dbReference>
<keyword evidence="3 8" id="KW-0812">Transmembrane</keyword>
<keyword evidence="4 8" id="KW-1133">Transmembrane helix</keyword>
<evidence type="ECO:0000313" key="11">
    <source>
        <dbReference type="Proteomes" id="UP000507470"/>
    </source>
</evidence>
<protein>
    <submittedName>
        <fullName evidence="10">GRIN</fullName>
    </submittedName>
</protein>
<evidence type="ECO:0000256" key="2">
    <source>
        <dbReference type="ARBA" id="ARBA00022475"/>
    </source>
</evidence>
<dbReference type="InterPro" id="IPR052192">
    <property type="entry name" value="Insect_Ionotropic_Sensory_Rcpt"/>
</dbReference>
<keyword evidence="5 8" id="KW-0472">Membrane</keyword>
<dbReference type="GO" id="GO:0015276">
    <property type="term" value="F:ligand-gated monoatomic ion channel activity"/>
    <property type="evidence" value="ECO:0007669"/>
    <property type="project" value="InterPro"/>
</dbReference>
<feature type="transmembrane region" description="Helical" evidence="8">
    <location>
        <begin position="621"/>
        <end position="641"/>
    </location>
</feature>
<dbReference type="Proteomes" id="UP000507470">
    <property type="component" value="Unassembled WGS sequence"/>
</dbReference>
<name>A0A6J8ANY6_MYTCO</name>
<evidence type="ECO:0000313" key="10">
    <source>
        <dbReference type="EMBL" id="CAC5371236.1"/>
    </source>
</evidence>
<dbReference type="SMART" id="SM00079">
    <property type="entry name" value="PBPe"/>
    <property type="match status" value="1"/>
</dbReference>
<feature type="transmembrane region" description="Helical" evidence="8">
    <location>
        <begin position="369"/>
        <end position="388"/>
    </location>
</feature>
<organism evidence="10 11">
    <name type="scientific">Mytilus coruscus</name>
    <name type="common">Sea mussel</name>
    <dbReference type="NCBI Taxonomy" id="42192"/>
    <lineage>
        <taxon>Eukaryota</taxon>
        <taxon>Metazoa</taxon>
        <taxon>Spiralia</taxon>
        <taxon>Lophotrochozoa</taxon>
        <taxon>Mollusca</taxon>
        <taxon>Bivalvia</taxon>
        <taxon>Autobranchia</taxon>
        <taxon>Pteriomorphia</taxon>
        <taxon>Mytilida</taxon>
        <taxon>Mytiloidea</taxon>
        <taxon>Mytilidae</taxon>
        <taxon>Mytilinae</taxon>
        <taxon>Mytilus</taxon>
    </lineage>
</organism>
<reference evidence="10 11" key="1">
    <citation type="submission" date="2020-06" db="EMBL/GenBank/DDBJ databases">
        <authorList>
            <person name="Li R."/>
            <person name="Bekaert M."/>
        </authorList>
    </citation>
    <scope>NUCLEOTIDE SEQUENCE [LARGE SCALE GENOMIC DNA]</scope>
    <source>
        <strain evidence="11">wild</strain>
    </source>
</reference>
<sequence length="678" mass="78071">MINSAIDYCTADILWQPMKNWTSFNIVRTGSRLYNEGAVAVCMIRNLPNTFSPPDWIQPLSGIGKIVSAKVERQNHSNYCSSRFDISDLSKYFSKLERRTLNSHGTNYSKMLMEILKELKWVNAVLVYDDDIEFEVSSLTEQLQIDGIFLSMYKIDTGFSKEDIYKLLDHVYHISASELFIIAVGGGKMMKRLMSEANTFDDKRIRETAMHYNSHWLLFHIDHQPLNDVSFLSNLNNVAIVNFPHNTMALDIPENMTKKTSAKYMKFPLMTLMFQKVGRQWNTIGHLYLSGDTKLQSEVYPNINYGFNGKLFIVSTLEDTDLTFAPLSVMENRERVMDFTLGFFFDLTVIMIKEPSETKWLRLIEPLRWEVIILTGSLIPLISVVLFLAEKCNPFYTQHMKTEALYNFVWYLYGCVFLQGGSNLPKSQTGRTIICCWWLFCIILSATYCGNLIAYLTVTKEELPFDSLSAMVKQDEYEWGVLGGTYWVTWFEQATVPYLQAVWNGIIATNQTDPRVLSTNPDVHMQKLRENYYAYIAEKSYFEIESSSDCDLHIAKEEFLPLQYAIGLPNNSPFTKIFSIGTLNILESGLIQIWKQKHWPKRNFCSGSILTEAKPIKWTDIQIAFGFLSCGIVLSIILLFIEYMKKCTKRSKLIGGNETNMQHSSVLSINMIEINQYA</sequence>
<comment type="subcellular location">
    <subcellularLocation>
        <location evidence="1">Cell membrane</location>
        <topology evidence="1">Multi-pass membrane protein</topology>
    </subcellularLocation>
</comment>
<dbReference type="SUPFAM" id="SSF53850">
    <property type="entry name" value="Periplasmic binding protein-like II"/>
    <property type="match status" value="1"/>
</dbReference>
<evidence type="ECO:0000256" key="7">
    <source>
        <dbReference type="ARBA" id="ARBA00023180"/>
    </source>
</evidence>
<feature type="transmembrane region" description="Helical" evidence="8">
    <location>
        <begin position="437"/>
        <end position="458"/>
    </location>
</feature>
<dbReference type="AlphaFoldDB" id="A0A6J8ANY6"/>
<keyword evidence="2" id="KW-1003">Cell membrane</keyword>
<evidence type="ECO:0000256" key="8">
    <source>
        <dbReference type="SAM" id="Phobius"/>
    </source>
</evidence>
<feature type="transmembrane region" description="Helical" evidence="8">
    <location>
        <begin position="408"/>
        <end position="425"/>
    </location>
</feature>
<gene>
    <name evidence="10" type="ORF">MCOR_9774</name>
</gene>
<dbReference type="Gene3D" id="1.10.287.70">
    <property type="match status" value="1"/>
</dbReference>
<dbReference type="GO" id="GO:0050906">
    <property type="term" value="P:detection of stimulus involved in sensory perception"/>
    <property type="evidence" value="ECO:0007669"/>
    <property type="project" value="UniProtKB-ARBA"/>
</dbReference>
<evidence type="ECO:0000256" key="3">
    <source>
        <dbReference type="ARBA" id="ARBA00022692"/>
    </source>
</evidence>
<evidence type="ECO:0000256" key="1">
    <source>
        <dbReference type="ARBA" id="ARBA00004651"/>
    </source>
</evidence>
<accession>A0A6J8ANY6</accession>
<keyword evidence="6" id="KW-0675">Receptor</keyword>
<evidence type="ECO:0000256" key="6">
    <source>
        <dbReference type="ARBA" id="ARBA00023170"/>
    </source>
</evidence>
<dbReference type="PANTHER" id="PTHR42643">
    <property type="entry name" value="IONOTROPIC RECEPTOR 20A-RELATED"/>
    <property type="match status" value="1"/>
</dbReference>
<keyword evidence="7" id="KW-0325">Glycoprotein</keyword>
<dbReference type="PANTHER" id="PTHR42643:SF24">
    <property type="entry name" value="IONOTROPIC RECEPTOR 60A"/>
    <property type="match status" value="1"/>
</dbReference>
<keyword evidence="11" id="KW-1185">Reference proteome</keyword>
<proteinExistence type="predicted"/>